<dbReference type="PANTHER" id="PTHR46005:SF4">
    <property type="entry name" value="RHO GTPASE-ACTIVATING PROTEIN 190"/>
    <property type="match status" value="1"/>
</dbReference>
<keyword evidence="2" id="KW-0472">Membrane</keyword>
<dbReference type="InterPro" id="IPR051978">
    <property type="entry name" value="Rho-GAP_domain"/>
</dbReference>
<proteinExistence type="predicted"/>
<feature type="compositionally biased region" description="Low complexity" evidence="1">
    <location>
        <begin position="546"/>
        <end position="564"/>
    </location>
</feature>
<reference evidence="5" key="1">
    <citation type="submission" date="2017-02" db="UniProtKB">
        <authorList>
            <consortium name="WormBaseParasite"/>
        </authorList>
    </citation>
    <scope>IDENTIFICATION</scope>
</reference>
<evidence type="ECO:0000313" key="4">
    <source>
        <dbReference type="Proteomes" id="UP000282613"/>
    </source>
</evidence>
<dbReference type="Proteomes" id="UP000282613">
    <property type="component" value="Unassembled WGS sequence"/>
</dbReference>
<dbReference type="InterPro" id="IPR027417">
    <property type="entry name" value="P-loop_NTPase"/>
</dbReference>
<dbReference type="GO" id="GO:0005829">
    <property type="term" value="C:cytosol"/>
    <property type="evidence" value="ECO:0007669"/>
    <property type="project" value="TreeGrafter"/>
</dbReference>
<sequence length="865" mass="96395">MHEAPSGLPTTVNISTIGYCSPKYSPQYRVGKSCLIHRFMSRSQYTEDHLSVISNSDYYGGIIAGNQWIYWGSKIVQHESRSYRLRIIEQCDFIDDHLFTPFGTESYINRCFASMIHVESPKTAYICKDQVGNEWNYSREILEPCDFAVDAFVIVLDITLTGEAALSQQRFLKRAITEVRRRKIPFVFASSKHDCAASPENKEFVKYLLHKGSKSLKKIRYCRVETSARLDVNVQQAFLSAALLCSSASSEINGKYFPYSPPPSICSQSLISSGVHFRHSERAGTLVSIYADANSNPLDRDSFRPIPRLVNRFSLTENVTYDLPVEGKNLPPNLACCQAPVAISSDSSRQTSLRQKNPRLLETPTPNGACATHVCYRTINSNSKLPLLQLPTPSQSRITHIVHQPHTSAIPVASTTTAVTFEPIRGDTPPESFSTLPPKPLLMLFLSGPGATKLKEVLQRQCYRDRFHLAVGLLTSVVPLNRDFYNPFTDPIFMLFLFKNGQCFRVWIFDAVDPHAVQISPSKWQPHHALHPSPSAPSAFTNLTQNNSSNVVNNSSDSNPSSESTANGRSRQRQLKLSLWAMDMATVISRSEKCPPKSVDAVVFRAATDTSPVDEYYDEVGGDFKVELSRAFDLARLLRVPLISIPEKTPPSLLASLLFFAKNLLLFKAIIEKDTSSSASIPFLLPEAQSTVSVSLLMQICSFDIDVSPALRDVNGGGGVRLEQVGTEKEGREDDSKKIKVPPLHNDGSASSMVVQTFQTLPRVAIGLDFSNNFAMVPGDRMQLVLSPLVVFVTICQVGNLFFFLYCYASLLHPRPKRFSSITPTRPVDTRCIASTRHDNNQHHHGYNITVSLEGVYASFGRWCW</sequence>
<dbReference type="OrthoDB" id="9994905at2759"/>
<dbReference type="Gene3D" id="3.40.50.300">
    <property type="entry name" value="P-loop containing nucleotide triphosphate hydrolases"/>
    <property type="match status" value="1"/>
</dbReference>
<dbReference type="WBParaSite" id="TASK_0000414701-mRNA-1">
    <property type="protein sequence ID" value="TASK_0000414701-mRNA-1"/>
    <property type="gene ID" value="TASK_0000414701"/>
</dbReference>
<dbReference type="EMBL" id="UYRS01018331">
    <property type="protein sequence ID" value="VDK32949.1"/>
    <property type="molecule type" value="Genomic_DNA"/>
</dbReference>
<feature type="transmembrane region" description="Helical" evidence="2">
    <location>
        <begin position="785"/>
        <end position="809"/>
    </location>
</feature>
<protein>
    <submittedName>
        <fullName evidence="5">GuKc domain-containing protein</fullName>
    </submittedName>
</protein>
<name>A0A0R3W2R6_TAEAS</name>
<dbReference type="AlphaFoldDB" id="A0A0R3W2R6"/>
<organism evidence="5">
    <name type="scientific">Taenia asiatica</name>
    <name type="common">Asian tapeworm</name>
    <dbReference type="NCBI Taxonomy" id="60517"/>
    <lineage>
        <taxon>Eukaryota</taxon>
        <taxon>Metazoa</taxon>
        <taxon>Spiralia</taxon>
        <taxon>Lophotrochozoa</taxon>
        <taxon>Platyhelminthes</taxon>
        <taxon>Cestoda</taxon>
        <taxon>Eucestoda</taxon>
        <taxon>Cyclophyllidea</taxon>
        <taxon>Taeniidae</taxon>
        <taxon>Taenia</taxon>
    </lineage>
</organism>
<evidence type="ECO:0000313" key="5">
    <source>
        <dbReference type="WBParaSite" id="TASK_0000414701-mRNA-1"/>
    </source>
</evidence>
<accession>A0A0R3W2R6</accession>
<evidence type="ECO:0000256" key="1">
    <source>
        <dbReference type="SAM" id="MobiDB-lite"/>
    </source>
</evidence>
<reference evidence="3 4" key="2">
    <citation type="submission" date="2018-11" db="EMBL/GenBank/DDBJ databases">
        <authorList>
            <consortium name="Pathogen Informatics"/>
        </authorList>
    </citation>
    <scope>NUCLEOTIDE SEQUENCE [LARGE SCALE GENOMIC DNA]</scope>
</reference>
<gene>
    <name evidence="3" type="ORF">TASK_LOCUS4148</name>
</gene>
<dbReference type="STRING" id="60517.A0A0R3W2R6"/>
<dbReference type="PANTHER" id="PTHR46005">
    <property type="entry name" value="RHO GTPASE-ACTIVATING PROTEIN 190"/>
    <property type="match status" value="1"/>
</dbReference>
<keyword evidence="2" id="KW-1133">Transmembrane helix</keyword>
<evidence type="ECO:0000256" key="2">
    <source>
        <dbReference type="SAM" id="Phobius"/>
    </source>
</evidence>
<dbReference type="GO" id="GO:0008361">
    <property type="term" value="P:regulation of cell size"/>
    <property type="evidence" value="ECO:0007669"/>
    <property type="project" value="TreeGrafter"/>
</dbReference>
<dbReference type="GO" id="GO:0007266">
    <property type="term" value="P:Rho protein signal transduction"/>
    <property type="evidence" value="ECO:0007669"/>
    <property type="project" value="TreeGrafter"/>
</dbReference>
<dbReference type="SUPFAM" id="SSF52540">
    <property type="entry name" value="P-loop containing nucleoside triphosphate hydrolases"/>
    <property type="match status" value="1"/>
</dbReference>
<dbReference type="GO" id="GO:0005096">
    <property type="term" value="F:GTPase activator activity"/>
    <property type="evidence" value="ECO:0007669"/>
    <property type="project" value="TreeGrafter"/>
</dbReference>
<feature type="region of interest" description="Disordered" evidence="1">
    <location>
        <begin position="524"/>
        <end position="572"/>
    </location>
</feature>
<keyword evidence="2" id="KW-0812">Transmembrane</keyword>
<keyword evidence="4" id="KW-1185">Reference proteome</keyword>
<evidence type="ECO:0000313" key="3">
    <source>
        <dbReference type="EMBL" id="VDK32949.1"/>
    </source>
</evidence>
<dbReference type="GO" id="GO:0050770">
    <property type="term" value="P:regulation of axonogenesis"/>
    <property type="evidence" value="ECO:0007669"/>
    <property type="project" value="TreeGrafter"/>
</dbReference>